<feature type="domain" description="Helix-turn-helix" evidence="1">
    <location>
        <begin position="3"/>
        <end position="44"/>
    </location>
</feature>
<proteinExistence type="predicted"/>
<evidence type="ECO:0000313" key="3">
    <source>
        <dbReference type="Proteomes" id="UP000316921"/>
    </source>
</evidence>
<dbReference type="AlphaFoldDB" id="A0A518BG67"/>
<reference evidence="2 3" key="1">
    <citation type="submission" date="2019-02" db="EMBL/GenBank/DDBJ databases">
        <title>Deep-cultivation of Planctomycetes and their phenomic and genomic characterization uncovers novel biology.</title>
        <authorList>
            <person name="Wiegand S."/>
            <person name="Jogler M."/>
            <person name="Boedeker C."/>
            <person name="Pinto D."/>
            <person name="Vollmers J."/>
            <person name="Rivas-Marin E."/>
            <person name="Kohn T."/>
            <person name="Peeters S.H."/>
            <person name="Heuer A."/>
            <person name="Rast P."/>
            <person name="Oberbeckmann S."/>
            <person name="Bunk B."/>
            <person name="Jeske O."/>
            <person name="Meyerdierks A."/>
            <person name="Storesund J.E."/>
            <person name="Kallscheuer N."/>
            <person name="Luecker S."/>
            <person name="Lage O.M."/>
            <person name="Pohl T."/>
            <person name="Merkel B.J."/>
            <person name="Hornburger P."/>
            <person name="Mueller R.-W."/>
            <person name="Bruemmer F."/>
            <person name="Labrenz M."/>
            <person name="Spormann A.M."/>
            <person name="Op den Camp H."/>
            <person name="Overmann J."/>
            <person name="Amann R."/>
            <person name="Jetten M.S.M."/>
            <person name="Mascher T."/>
            <person name="Medema M.H."/>
            <person name="Devos D.P."/>
            <person name="Kaster A.-K."/>
            <person name="Ovreas L."/>
            <person name="Rohde M."/>
            <person name="Galperin M.Y."/>
            <person name="Jogler C."/>
        </authorList>
    </citation>
    <scope>NUCLEOTIDE SEQUENCE [LARGE SCALE GENOMIC DNA]</scope>
    <source>
        <strain evidence="2 3">Pla133</strain>
    </source>
</reference>
<evidence type="ECO:0000259" key="1">
    <source>
        <dbReference type="Pfam" id="PF12728"/>
    </source>
</evidence>
<dbReference type="KEGG" id="pbap:Pla133_09690"/>
<dbReference type="Proteomes" id="UP000316921">
    <property type="component" value="Chromosome"/>
</dbReference>
<sequence>MDLTLREAALLMDVNERTLRDRLRRGDLRGSKVGGRWTVRRADLPLTEDQRSAVFARARRVRDSVDGALASALGGKRRRSALDLEPFAATVALRREIAAGTDGSLACVLTCLDRALDALARGAHEWAGDRKRDGFLDARLHLSRAVARLAIQPDTQGDGPGGAWVDRLEQVVLPSLGGLVRWSERLDERRGAAR</sequence>
<evidence type="ECO:0000313" key="2">
    <source>
        <dbReference type="EMBL" id="QDU65903.1"/>
    </source>
</evidence>
<gene>
    <name evidence="2" type="ORF">Pla133_09690</name>
</gene>
<dbReference type="InterPro" id="IPR041657">
    <property type="entry name" value="HTH_17"/>
</dbReference>
<dbReference type="Pfam" id="PF12728">
    <property type="entry name" value="HTH_17"/>
    <property type="match status" value="1"/>
</dbReference>
<name>A0A518BG67_9BACT</name>
<dbReference type="EMBL" id="CP036287">
    <property type="protein sequence ID" value="QDU65903.1"/>
    <property type="molecule type" value="Genomic_DNA"/>
</dbReference>
<organism evidence="2 3">
    <name type="scientific">Engelhardtia mirabilis</name>
    <dbReference type="NCBI Taxonomy" id="2528011"/>
    <lineage>
        <taxon>Bacteria</taxon>
        <taxon>Pseudomonadati</taxon>
        <taxon>Planctomycetota</taxon>
        <taxon>Planctomycetia</taxon>
        <taxon>Planctomycetia incertae sedis</taxon>
        <taxon>Engelhardtia</taxon>
    </lineage>
</organism>
<accession>A0A518BG67</accession>
<protein>
    <recommendedName>
        <fullName evidence="1">Helix-turn-helix domain-containing protein</fullName>
    </recommendedName>
</protein>
<dbReference type="RefSeq" id="WP_145062963.1">
    <property type="nucleotide sequence ID" value="NZ_CP036287.1"/>
</dbReference>
<keyword evidence="3" id="KW-1185">Reference proteome</keyword>